<name>A0A9D4L5L9_DREPO</name>
<gene>
    <name evidence="1" type="ORF">DPMN_094172</name>
</gene>
<protein>
    <submittedName>
        <fullName evidence="1">Uncharacterized protein</fullName>
    </submittedName>
</protein>
<organism evidence="1 2">
    <name type="scientific">Dreissena polymorpha</name>
    <name type="common">Zebra mussel</name>
    <name type="synonym">Mytilus polymorpha</name>
    <dbReference type="NCBI Taxonomy" id="45954"/>
    <lineage>
        <taxon>Eukaryota</taxon>
        <taxon>Metazoa</taxon>
        <taxon>Spiralia</taxon>
        <taxon>Lophotrochozoa</taxon>
        <taxon>Mollusca</taxon>
        <taxon>Bivalvia</taxon>
        <taxon>Autobranchia</taxon>
        <taxon>Heteroconchia</taxon>
        <taxon>Euheterodonta</taxon>
        <taxon>Imparidentia</taxon>
        <taxon>Neoheterodontei</taxon>
        <taxon>Myida</taxon>
        <taxon>Dreissenoidea</taxon>
        <taxon>Dreissenidae</taxon>
        <taxon>Dreissena</taxon>
    </lineage>
</organism>
<dbReference type="AlphaFoldDB" id="A0A9D4L5L9"/>
<reference evidence="1" key="2">
    <citation type="submission" date="2020-11" db="EMBL/GenBank/DDBJ databases">
        <authorList>
            <person name="McCartney M.A."/>
            <person name="Auch B."/>
            <person name="Kono T."/>
            <person name="Mallez S."/>
            <person name="Becker A."/>
            <person name="Gohl D.M."/>
            <person name="Silverstein K.A.T."/>
            <person name="Koren S."/>
            <person name="Bechman K.B."/>
            <person name="Herman A."/>
            <person name="Abrahante J.E."/>
            <person name="Garbe J."/>
        </authorList>
    </citation>
    <scope>NUCLEOTIDE SEQUENCE</scope>
    <source>
        <strain evidence="1">Duluth1</strain>
        <tissue evidence="1">Whole animal</tissue>
    </source>
</reference>
<proteinExistence type="predicted"/>
<reference evidence="1" key="1">
    <citation type="journal article" date="2019" name="bioRxiv">
        <title>The Genome of the Zebra Mussel, Dreissena polymorpha: A Resource for Invasive Species Research.</title>
        <authorList>
            <person name="McCartney M.A."/>
            <person name="Auch B."/>
            <person name="Kono T."/>
            <person name="Mallez S."/>
            <person name="Zhang Y."/>
            <person name="Obille A."/>
            <person name="Becker A."/>
            <person name="Abrahante J.E."/>
            <person name="Garbe J."/>
            <person name="Badalamenti J.P."/>
            <person name="Herman A."/>
            <person name="Mangelson H."/>
            <person name="Liachko I."/>
            <person name="Sullivan S."/>
            <person name="Sone E.D."/>
            <person name="Koren S."/>
            <person name="Silverstein K.A.T."/>
            <person name="Beckman K.B."/>
            <person name="Gohl D.M."/>
        </authorList>
    </citation>
    <scope>NUCLEOTIDE SEQUENCE</scope>
    <source>
        <strain evidence="1">Duluth1</strain>
        <tissue evidence="1">Whole animal</tissue>
    </source>
</reference>
<evidence type="ECO:0000313" key="2">
    <source>
        <dbReference type="Proteomes" id="UP000828390"/>
    </source>
</evidence>
<comment type="caution">
    <text evidence="1">The sequence shown here is derived from an EMBL/GenBank/DDBJ whole genome shotgun (WGS) entry which is preliminary data.</text>
</comment>
<dbReference type="Proteomes" id="UP000828390">
    <property type="component" value="Unassembled WGS sequence"/>
</dbReference>
<sequence>MPSLKEIKDLVIKYAVFCVTVPPRHRRGTAIVFSGNVVVPIAVPVAVPIALPVAPILPPSAVGIVRPLAYFKPGAGGDCIDVSINRNPHVEYCD</sequence>
<accession>A0A9D4L5L9</accession>
<keyword evidence="2" id="KW-1185">Reference proteome</keyword>
<evidence type="ECO:0000313" key="1">
    <source>
        <dbReference type="EMBL" id="KAH3851688.1"/>
    </source>
</evidence>
<dbReference type="EMBL" id="JAIWYP010000003">
    <property type="protein sequence ID" value="KAH3851688.1"/>
    <property type="molecule type" value="Genomic_DNA"/>
</dbReference>